<organism evidence="1 2">
    <name type="scientific">Sandaracinus amylolyticus</name>
    <dbReference type="NCBI Taxonomy" id="927083"/>
    <lineage>
        <taxon>Bacteria</taxon>
        <taxon>Pseudomonadati</taxon>
        <taxon>Myxococcota</taxon>
        <taxon>Polyangia</taxon>
        <taxon>Polyangiales</taxon>
        <taxon>Sandaracinaceae</taxon>
        <taxon>Sandaracinus</taxon>
    </lineage>
</organism>
<dbReference type="RefSeq" id="WP_053237127.1">
    <property type="nucleotide sequence ID" value="NZ_CP011125.1"/>
</dbReference>
<dbReference type="EMBL" id="CP011125">
    <property type="protein sequence ID" value="AKF10139.1"/>
    <property type="molecule type" value="Genomic_DNA"/>
</dbReference>
<gene>
    <name evidence="1" type="ORF">DB32_007288</name>
</gene>
<evidence type="ECO:0008006" key="3">
    <source>
        <dbReference type="Google" id="ProtNLM"/>
    </source>
</evidence>
<protein>
    <recommendedName>
        <fullName evidence="3">Outer membrane protein beta-barrel domain-containing protein</fullName>
    </recommendedName>
</protein>
<dbReference type="AlphaFoldDB" id="A0A0F6SHB2"/>
<keyword evidence="2" id="KW-1185">Reference proteome</keyword>
<evidence type="ECO:0000313" key="2">
    <source>
        <dbReference type="Proteomes" id="UP000034883"/>
    </source>
</evidence>
<dbReference type="STRING" id="927083.DB32_007288"/>
<name>A0A0F6SHB2_9BACT</name>
<dbReference type="KEGG" id="samy:DB32_007288"/>
<reference evidence="1 2" key="1">
    <citation type="submission" date="2015-03" db="EMBL/GenBank/DDBJ databases">
        <title>Genome assembly of Sandaracinus amylolyticus DSM 53668.</title>
        <authorList>
            <person name="Sharma G."/>
            <person name="Subramanian S."/>
        </authorList>
    </citation>
    <scope>NUCLEOTIDE SEQUENCE [LARGE SCALE GENOMIC DNA]</scope>
    <source>
        <strain evidence="1 2">DSM 53668</strain>
    </source>
</reference>
<sequence length="202" mass="21518">MIAGRIVVPALLFAVIASRPALVRAQDDDAEVLPSPTAGAPEPEPSIEELEEQMIPTLVLPELRIRVGGGVGLQTSGPVAGAEPVYGRVTEEVEWMPPALEFVSFGIGGAQMFTTGGQIYQVGARVGGHAWFCEDVVVRCQGAITLQLGAVFGSLGEWFDFSADADLRFLFVERFELFVRGSFLSFGSNSWINIVGGAAIAF</sequence>
<evidence type="ECO:0000313" key="1">
    <source>
        <dbReference type="EMBL" id="AKF10139.1"/>
    </source>
</evidence>
<dbReference type="Proteomes" id="UP000034883">
    <property type="component" value="Chromosome"/>
</dbReference>
<accession>A0A0F6SHB2</accession>
<proteinExistence type="predicted"/>